<proteinExistence type="inferred from homology"/>
<keyword evidence="6" id="KW-0812">Transmembrane</keyword>
<feature type="domain" description="TonB C-terminal" evidence="10">
    <location>
        <begin position="78"/>
        <end position="170"/>
    </location>
</feature>
<dbReference type="EMBL" id="CAJRAU010000001">
    <property type="protein sequence ID" value="CAG5068124.1"/>
    <property type="molecule type" value="Genomic_DNA"/>
</dbReference>
<accession>A0ABN7R425</accession>
<keyword evidence="4" id="KW-1003">Cell membrane</keyword>
<dbReference type="PRINTS" id="PR01374">
    <property type="entry name" value="TONBPROTEIN"/>
</dbReference>
<keyword evidence="7" id="KW-0653">Protein transport</keyword>
<keyword evidence="12" id="KW-1185">Reference proteome</keyword>
<comment type="similarity">
    <text evidence="2">Belongs to the TonB family.</text>
</comment>
<evidence type="ECO:0000256" key="9">
    <source>
        <dbReference type="ARBA" id="ARBA00023136"/>
    </source>
</evidence>
<keyword evidence="5" id="KW-0997">Cell inner membrane</keyword>
<dbReference type="RefSeq" id="WP_215232238.1">
    <property type="nucleotide sequence ID" value="NZ_CAJRAU010000001.1"/>
</dbReference>
<evidence type="ECO:0000313" key="12">
    <source>
        <dbReference type="Proteomes" id="UP000679725"/>
    </source>
</evidence>
<dbReference type="Proteomes" id="UP000679725">
    <property type="component" value="Unassembled WGS sequence"/>
</dbReference>
<name>A0ABN7R425_9BACT</name>
<evidence type="ECO:0000259" key="10">
    <source>
        <dbReference type="PROSITE" id="PS52015"/>
    </source>
</evidence>
<dbReference type="Gene3D" id="3.30.1150.10">
    <property type="match status" value="1"/>
</dbReference>
<protein>
    <recommendedName>
        <fullName evidence="10">TonB C-terminal domain-containing protein</fullName>
    </recommendedName>
</protein>
<reference evidence="11 12" key="1">
    <citation type="submission" date="2021-04" db="EMBL/GenBank/DDBJ databases">
        <authorList>
            <person name="Rodrigo-Torres L."/>
            <person name="Arahal R. D."/>
            <person name="Lucena T."/>
        </authorList>
    </citation>
    <scope>NUCLEOTIDE SEQUENCE [LARGE SCALE GENOMIC DNA]</scope>
    <source>
        <strain evidence="11 12">CECT 9623</strain>
    </source>
</reference>
<keyword evidence="9" id="KW-0472">Membrane</keyword>
<evidence type="ECO:0000256" key="3">
    <source>
        <dbReference type="ARBA" id="ARBA00022448"/>
    </source>
</evidence>
<sequence length="170" mass="18713">MKILVLIGTTFICSWTVLAMLKCNVAEQSDAADTLSCELEVPLEYQVEPKLLPNYPEGEAYVVPNEEIIPDTDPEFPGGMSALAAYIKKNQKMPKAARRARISGNVHVAFEVTARGEIRDIEVLKGLGFGCDEEAVRLVSTMPKWKPAEKDGKSVSSSFIMPIPFGLQMH</sequence>
<evidence type="ECO:0000256" key="1">
    <source>
        <dbReference type="ARBA" id="ARBA00004383"/>
    </source>
</evidence>
<evidence type="ECO:0000313" key="11">
    <source>
        <dbReference type="EMBL" id="CAG5068124.1"/>
    </source>
</evidence>
<evidence type="ECO:0000256" key="4">
    <source>
        <dbReference type="ARBA" id="ARBA00022475"/>
    </source>
</evidence>
<dbReference type="InterPro" id="IPR037682">
    <property type="entry name" value="TonB_C"/>
</dbReference>
<evidence type="ECO:0000256" key="2">
    <source>
        <dbReference type="ARBA" id="ARBA00006555"/>
    </source>
</evidence>
<dbReference type="PANTHER" id="PTHR33446">
    <property type="entry name" value="PROTEIN TONB-RELATED"/>
    <property type="match status" value="1"/>
</dbReference>
<dbReference type="Pfam" id="PF03544">
    <property type="entry name" value="TonB_C"/>
    <property type="match status" value="1"/>
</dbReference>
<dbReference type="NCBIfam" id="TIGR01352">
    <property type="entry name" value="tonB_Cterm"/>
    <property type="match status" value="1"/>
</dbReference>
<evidence type="ECO:0000256" key="5">
    <source>
        <dbReference type="ARBA" id="ARBA00022519"/>
    </source>
</evidence>
<evidence type="ECO:0000256" key="7">
    <source>
        <dbReference type="ARBA" id="ARBA00022927"/>
    </source>
</evidence>
<evidence type="ECO:0000256" key="8">
    <source>
        <dbReference type="ARBA" id="ARBA00022989"/>
    </source>
</evidence>
<keyword evidence="8" id="KW-1133">Transmembrane helix</keyword>
<comment type="caution">
    <text evidence="11">The sequence shown here is derived from an EMBL/GenBank/DDBJ whole genome shotgun (WGS) entry which is preliminary data.</text>
</comment>
<dbReference type="InterPro" id="IPR006260">
    <property type="entry name" value="TonB/TolA_C"/>
</dbReference>
<evidence type="ECO:0000256" key="6">
    <source>
        <dbReference type="ARBA" id="ARBA00022692"/>
    </source>
</evidence>
<dbReference type="InterPro" id="IPR003538">
    <property type="entry name" value="TonB"/>
</dbReference>
<dbReference type="SUPFAM" id="SSF74653">
    <property type="entry name" value="TolA/TonB C-terminal domain"/>
    <property type="match status" value="1"/>
</dbReference>
<comment type="subcellular location">
    <subcellularLocation>
        <location evidence="1">Cell inner membrane</location>
        <topology evidence="1">Single-pass membrane protein</topology>
        <orientation evidence="1">Periplasmic side</orientation>
    </subcellularLocation>
</comment>
<gene>
    <name evidence="11" type="ORF">DYBT9623_00853</name>
</gene>
<organism evidence="11 12">
    <name type="scientific">Dyadobacter linearis</name>
    <dbReference type="NCBI Taxonomy" id="2823330"/>
    <lineage>
        <taxon>Bacteria</taxon>
        <taxon>Pseudomonadati</taxon>
        <taxon>Bacteroidota</taxon>
        <taxon>Cytophagia</taxon>
        <taxon>Cytophagales</taxon>
        <taxon>Spirosomataceae</taxon>
        <taxon>Dyadobacter</taxon>
    </lineage>
</organism>
<keyword evidence="3" id="KW-0813">Transport</keyword>
<dbReference type="PANTHER" id="PTHR33446:SF2">
    <property type="entry name" value="PROTEIN TONB"/>
    <property type="match status" value="1"/>
</dbReference>
<dbReference type="PROSITE" id="PS52015">
    <property type="entry name" value="TONB_CTD"/>
    <property type="match status" value="1"/>
</dbReference>
<dbReference type="InterPro" id="IPR051045">
    <property type="entry name" value="TonB-dependent_transducer"/>
</dbReference>